<dbReference type="InterPro" id="IPR013783">
    <property type="entry name" value="Ig-like_fold"/>
</dbReference>
<keyword evidence="4" id="KW-0249">Electron transport</keyword>
<dbReference type="OrthoDB" id="9811700at2"/>
<dbReference type="Proteomes" id="UP000066624">
    <property type="component" value="Chromosome"/>
</dbReference>
<protein>
    <submittedName>
        <fullName evidence="7">(Fe-S)-binding protein</fullName>
    </submittedName>
</protein>
<evidence type="ECO:0000256" key="1">
    <source>
        <dbReference type="ARBA" id="ARBA00022448"/>
    </source>
</evidence>
<dbReference type="GO" id="GO:0046872">
    <property type="term" value="F:metal ion binding"/>
    <property type="evidence" value="ECO:0007669"/>
    <property type="project" value="UniProtKB-KW"/>
</dbReference>
<evidence type="ECO:0000313" key="7">
    <source>
        <dbReference type="EMBL" id="AKS43109.1"/>
    </source>
</evidence>
<dbReference type="InterPro" id="IPR014116">
    <property type="entry name" value="Cyt_c_oxidase_cbb3_FixG"/>
</dbReference>
<keyword evidence="1" id="KW-0813">Transport</keyword>
<name>A0A0K0XZJ8_9GAMM</name>
<keyword evidence="8" id="KW-1185">Reference proteome</keyword>
<dbReference type="InterPro" id="IPR017896">
    <property type="entry name" value="4Fe4S_Fe-S-bd"/>
</dbReference>
<accession>A0A0K0XZJ8</accession>
<dbReference type="SUPFAM" id="SSF54862">
    <property type="entry name" value="4Fe-4S ferredoxins"/>
    <property type="match status" value="1"/>
</dbReference>
<dbReference type="GO" id="GO:0005886">
    <property type="term" value="C:plasma membrane"/>
    <property type="evidence" value="ECO:0007669"/>
    <property type="project" value="TreeGrafter"/>
</dbReference>
<dbReference type="AlphaFoldDB" id="A0A0K0XZJ8"/>
<dbReference type="GO" id="GO:0051539">
    <property type="term" value="F:4 iron, 4 sulfur cluster binding"/>
    <property type="evidence" value="ECO:0007669"/>
    <property type="project" value="UniProtKB-KW"/>
</dbReference>
<dbReference type="RefSeq" id="WP_049726618.1">
    <property type="nucleotide sequence ID" value="NZ_CP012154.1"/>
</dbReference>
<evidence type="ECO:0000256" key="4">
    <source>
        <dbReference type="ARBA" id="ARBA00022982"/>
    </source>
</evidence>
<evidence type="ECO:0000256" key="5">
    <source>
        <dbReference type="ARBA" id="ARBA00023004"/>
    </source>
</evidence>
<keyword evidence="2" id="KW-0004">4Fe-4S</keyword>
<dbReference type="Pfam" id="PF13746">
    <property type="entry name" value="Fer4_18"/>
    <property type="match status" value="1"/>
</dbReference>
<gene>
    <name evidence="7" type="ORF">WM2015_2752</name>
</gene>
<dbReference type="Gene3D" id="2.60.40.10">
    <property type="entry name" value="Immunoglobulins"/>
    <property type="match status" value="1"/>
</dbReference>
<evidence type="ECO:0000256" key="6">
    <source>
        <dbReference type="ARBA" id="ARBA00023014"/>
    </source>
</evidence>
<dbReference type="PATRIC" id="fig|1579979.3.peg.2812"/>
<organism evidence="7 8">
    <name type="scientific">Wenzhouxiangella marina</name>
    <dbReference type="NCBI Taxonomy" id="1579979"/>
    <lineage>
        <taxon>Bacteria</taxon>
        <taxon>Pseudomonadati</taxon>
        <taxon>Pseudomonadota</taxon>
        <taxon>Gammaproteobacteria</taxon>
        <taxon>Chromatiales</taxon>
        <taxon>Wenzhouxiangellaceae</taxon>
        <taxon>Wenzhouxiangella</taxon>
    </lineage>
</organism>
<dbReference type="KEGG" id="wma:WM2015_2752"/>
<dbReference type="Pfam" id="PF12801">
    <property type="entry name" value="Fer4_5"/>
    <property type="match status" value="1"/>
</dbReference>
<dbReference type="PROSITE" id="PS00198">
    <property type="entry name" value="4FE4S_FER_1"/>
    <property type="match status" value="1"/>
</dbReference>
<dbReference type="PANTHER" id="PTHR30176">
    <property type="entry name" value="FERREDOXIN-TYPE PROTEIN NAPH"/>
    <property type="match status" value="1"/>
</dbReference>
<dbReference type="InterPro" id="IPR017900">
    <property type="entry name" value="4Fe4S_Fe_S_CS"/>
</dbReference>
<dbReference type="PROSITE" id="PS51379">
    <property type="entry name" value="4FE4S_FER_2"/>
    <property type="match status" value="1"/>
</dbReference>
<proteinExistence type="predicted"/>
<evidence type="ECO:0000313" key="8">
    <source>
        <dbReference type="Proteomes" id="UP000066624"/>
    </source>
</evidence>
<dbReference type="Gene3D" id="1.10.1060.10">
    <property type="entry name" value="Alpha-helical ferredoxin"/>
    <property type="match status" value="1"/>
</dbReference>
<dbReference type="InterPro" id="IPR032879">
    <property type="entry name" value="FixG_C"/>
</dbReference>
<keyword evidence="6" id="KW-0411">Iron-sulfur</keyword>
<dbReference type="PANTHER" id="PTHR30176:SF3">
    <property type="entry name" value="FERREDOXIN-TYPE PROTEIN NAPH"/>
    <property type="match status" value="1"/>
</dbReference>
<sequence length="462" mass="52233">MSQPSDQSEVIPLYVKQPKVYPRETQGRFSRLRVIAAWVLLGLFYVLPWVNLGGQQIVLFDLPGRQFHFFGLTLWPQDLFVLALLLAMAAFTLFFFTALAGRLWCGYACPQTVWTEVFLWMERVTEGSRNQRMKLDKGPWNRDKVIRKSTKQFLWITFALWTGFTFVGFFVPIRDLAVRIPAFELGGWETFWLIFYAFATYGNAGFLREQVCKYMCPYARFQSAMFDDNSLVISYDVARGEPRGGRRKDADYKAMGLGDCIDCTACVQVCPTGIDIRDGLQIECIACAACIDVCDEIMDKMNYPRGLIRYTTENAMQGKPSRILRPRIFIYFFVLLALLSLVITVLTGRDPLIGDVLRDRTALYRVVDTELENSYRLKLSNRSEQTIQASVSATGLDGLEVVEPQGLLEIGGVASVDIALTLSLPLQAADPGMLPVEVVVRGPDDEVLQTIETRFFVPANPD</sequence>
<dbReference type="NCBIfam" id="TIGR02745">
    <property type="entry name" value="ccoG_rdxA_fixG"/>
    <property type="match status" value="1"/>
</dbReference>
<keyword evidence="3" id="KW-0479">Metal-binding</keyword>
<dbReference type="STRING" id="1579979.WM2015_2752"/>
<evidence type="ECO:0000256" key="2">
    <source>
        <dbReference type="ARBA" id="ARBA00022485"/>
    </source>
</evidence>
<keyword evidence="5" id="KW-0408">Iron</keyword>
<dbReference type="Pfam" id="PF11614">
    <property type="entry name" value="FixG_C"/>
    <property type="match status" value="1"/>
</dbReference>
<dbReference type="InterPro" id="IPR051684">
    <property type="entry name" value="Electron_Trans/Redox"/>
</dbReference>
<dbReference type="InterPro" id="IPR009051">
    <property type="entry name" value="Helical_ferredxn"/>
</dbReference>
<dbReference type="EMBL" id="CP012154">
    <property type="protein sequence ID" value="AKS43109.1"/>
    <property type="molecule type" value="Genomic_DNA"/>
</dbReference>
<evidence type="ECO:0000256" key="3">
    <source>
        <dbReference type="ARBA" id="ARBA00022723"/>
    </source>
</evidence>
<reference evidence="7 8" key="1">
    <citation type="submission" date="2015-07" db="EMBL/GenBank/DDBJ databases">
        <authorList>
            <person name="Noorani M."/>
        </authorList>
    </citation>
    <scope>NUCLEOTIDE SEQUENCE [LARGE SCALE GENOMIC DNA]</scope>
    <source>
        <strain evidence="7 8">KCTC 42284</strain>
    </source>
</reference>